<keyword evidence="8 10" id="KW-0472">Membrane</keyword>
<evidence type="ECO:0000256" key="4">
    <source>
        <dbReference type="ARBA" id="ARBA00022692"/>
    </source>
</evidence>
<dbReference type="PROSITE" id="PS50893">
    <property type="entry name" value="ABC_TRANSPORTER_2"/>
    <property type="match status" value="2"/>
</dbReference>
<evidence type="ECO:0000256" key="1">
    <source>
        <dbReference type="ARBA" id="ARBA00004651"/>
    </source>
</evidence>
<dbReference type="InterPro" id="IPR003439">
    <property type="entry name" value="ABC_transporter-like_ATP-bd"/>
</dbReference>
<evidence type="ECO:0000256" key="10">
    <source>
        <dbReference type="SAM" id="Phobius"/>
    </source>
</evidence>
<dbReference type="Gene3D" id="3.40.50.300">
    <property type="entry name" value="P-loop containing nucleotide triphosphate hydrolases"/>
    <property type="match status" value="2"/>
</dbReference>
<dbReference type="InterPro" id="IPR036640">
    <property type="entry name" value="ABC1_TM_sf"/>
</dbReference>
<keyword evidence="7 10" id="KW-1133">Transmembrane helix</keyword>
<dbReference type="CDD" id="cd18580">
    <property type="entry name" value="ABC_6TM_ABCC_D2"/>
    <property type="match status" value="1"/>
</dbReference>
<dbReference type="InterPro" id="IPR017871">
    <property type="entry name" value="ABC_transporter-like_CS"/>
</dbReference>
<keyword evidence="9" id="KW-0325">Glycoprotein</keyword>
<evidence type="ECO:0008006" key="15">
    <source>
        <dbReference type="Google" id="ProtNLM"/>
    </source>
</evidence>
<dbReference type="PROSITE" id="PS00211">
    <property type="entry name" value="ABC_TRANSPORTER_1"/>
    <property type="match status" value="1"/>
</dbReference>
<evidence type="ECO:0000256" key="2">
    <source>
        <dbReference type="ARBA" id="ARBA00022448"/>
    </source>
</evidence>
<feature type="transmembrane region" description="Helical" evidence="10">
    <location>
        <begin position="100"/>
        <end position="121"/>
    </location>
</feature>
<feature type="domain" description="ABC transporter" evidence="11">
    <location>
        <begin position="609"/>
        <end position="841"/>
    </location>
</feature>
<evidence type="ECO:0000256" key="9">
    <source>
        <dbReference type="ARBA" id="ARBA00023180"/>
    </source>
</evidence>
<dbReference type="Pfam" id="PF00664">
    <property type="entry name" value="ABC_membrane"/>
    <property type="match status" value="2"/>
</dbReference>
<feature type="transmembrane region" description="Helical" evidence="10">
    <location>
        <begin position="528"/>
        <end position="549"/>
    </location>
</feature>
<dbReference type="CDD" id="cd18579">
    <property type="entry name" value="ABC_6TM_ABCC_D1"/>
    <property type="match status" value="1"/>
</dbReference>
<evidence type="ECO:0000256" key="7">
    <source>
        <dbReference type="ARBA" id="ARBA00022989"/>
    </source>
</evidence>
<dbReference type="InterPro" id="IPR044726">
    <property type="entry name" value="ABCC_6TM_D2"/>
</dbReference>
<dbReference type="PROSITE" id="PS50929">
    <property type="entry name" value="ABC_TM1F"/>
    <property type="match status" value="2"/>
</dbReference>
<keyword evidence="3" id="KW-1003">Cell membrane</keyword>
<feature type="transmembrane region" description="Helical" evidence="10">
    <location>
        <begin position="75"/>
        <end position="94"/>
    </location>
</feature>
<evidence type="ECO:0000313" key="14">
    <source>
        <dbReference type="Proteomes" id="UP000766486"/>
    </source>
</evidence>
<comment type="caution">
    <text evidence="13">The sequence shown here is derived from an EMBL/GenBank/DDBJ whole genome shotgun (WGS) entry which is preliminary data.</text>
</comment>
<reference evidence="13 14" key="1">
    <citation type="submission" date="2019-06" db="EMBL/GenBank/DDBJ databases">
        <authorList>
            <person name="Broberg M."/>
        </authorList>
    </citation>
    <scope>NUCLEOTIDE SEQUENCE [LARGE SCALE GENOMIC DNA]</scope>
</reference>
<proteinExistence type="predicted"/>
<dbReference type="SMART" id="SM00382">
    <property type="entry name" value="AAA"/>
    <property type="match status" value="2"/>
</dbReference>
<dbReference type="PANTHER" id="PTHR24223:SF399">
    <property type="entry name" value="ABC TRANSPORTER ATNG"/>
    <property type="match status" value="1"/>
</dbReference>
<evidence type="ECO:0000256" key="6">
    <source>
        <dbReference type="ARBA" id="ARBA00022840"/>
    </source>
</evidence>
<evidence type="ECO:0000313" key="13">
    <source>
        <dbReference type="EMBL" id="VUC29257.1"/>
    </source>
</evidence>
<dbReference type="InterPro" id="IPR044746">
    <property type="entry name" value="ABCC_6TM_D1"/>
</dbReference>
<dbReference type="SUPFAM" id="SSF52540">
    <property type="entry name" value="P-loop containing nucleoside triphosphate hydrolases"/>
    <property type="match status" value="2"/>
</dbReference>
<feature type="transmembrane region" description="Helical" evidence="10">
    <location>
        <begin position="1043"/>
        <end position="1059"/>
    </location>
</feature>
<dbReference type="InterPro" id="IPR003593">
    <property type="entry name" value="AAA+_ATPase"/>
</dbReference>
<dbReference type="SUPFAM" id="SSF90123">
    <property type="entry name" value="ABC transporter transmembrane region"/>
    <property type="match status" value="2"/>
</dbReference>
<dbReference type="Proteomes" id="UP000766486">
    <property type="component" value="Unassembled WGS sequence"/>
</dbReference>
<feature type="domain" description="ABC transmembrane type-1" evidence="12">
    <location>
        <begin position="897"/>
        <end position="1180"/>
    </location>
</feature>
<feature type="transmembrane region" description="Helical" evidence="10">
    <location>
        <begin position="940"/>
        <end position="966"/>
    </location>
</feature>
<dbReference type="InterPro" id="IPR027417">
    <property type="entry name" value="P-loop_NTPase"/>
</dbReference>
<evidence type="ECO:0000256" key="3">
    <source>
        <dbReference type="ARBA" id="ARBA00022475"/>
    </source>
</evidence>
<dbReference type="Pfam" id="PF00005">
    <property type="entry name" value="ABC_tran"/>
    <property type="match status" value="2"/>
</dbReference>
<name>A0ABY6UHC0_BIOOC</name>
<keyword evidence="2" id="KW-0813">Transport</keyword>
<dbReference type="CDD" id="cd03244">
    <property type="entry name" value="ABCC_MRP_domain2"/>
    <property type="match status" value="1"/>
</dbReference>
<sequence length="1451" mass="161109">MSTCELGADDKFGPRVIGCRDDFDFTLLFEQAILSTPLTVITILVCIHRIAGLYNQSVKTKRASSGSNRPILKQIPLAGFIITQLVLVALWSSSRNATRISVAASVLSMTTGLALAALSFIHHSRAVRPSGILNAYLAFSILFDVAQARTLWLRQDHALAAVFTTGLVFKALALSTEMREKRKILREPYANYPPEALGGVINRSVFWWINSLLLKGRSSSLQLEDLYELDEELSFDHLHNKFRETWYSNIGKNPSTRALIETVFRCFLKQIAYIVFYRLCLIAFNFCQPLLIHRALTLLLEPEDSPNRKNVGYALIGATSLIYIGIAVTTGLFKHNLYRLITMLRGSLIGLIYETTLRIDPHTAKDSAAITLMSTDIDCMATGVEEMDAVWASPIEIAISIYLLYQQVGLAAIAPVVMATVVVLISVAIRKISTTSQKSWLEATQRRVAITSMVLSNIKPIKMMGLTDNVGKMLQNLRVSEIRIAGKFRTVLTASLLIATTSLALIPFFTLTTYVLMMRAKKDIKLDAVVAFTTLSLVSLLATPIRYFVKGIPKVAAAFGCFQRIQKYLLLSRVMPEMESRERVTLDDYADKIELQGLAVSSEGTAKGVPLLSIDKADFILPATTTPILRNITFSITSGTWTVLAGPIGCGKSLLLLAVINELRCTRGTVSRSPSLEIGYCSQDPWLPNLSIKKLIVAHSPWNEELYSSVLDVCLLRRDLQELPQGDQQVIGSKGLSLSGGQKQRLSLARALYSRKQLLVLDDILGGLDPKTEQNLVNNVFGNEGFLRKHSMTALLATHSIRHVRRADHVIIMAQGGSIVEQGAPSEINAIQHSVDDDIISPEGFRSKTSSLIEEPISFQVHRESQGEPVNRDMESELSRRTGDFRLYLYYFKAIGWITSSIALVSVVSMAVFIKLTTLWVQWWSESEQTNPGKLTNMYIGVYGLICALAITSVTFGLVSLLHFAMPHTSIGLHQRLVDTVMRAPYWFLVSTDTGNLVNRFSQDMSLICLQLPFALEDTMLNFSFCVLGLVLITLASKWSMTIYPPLIVVVYFLQRFYLMTSRQLRLLDLEAKSPLYSDFIQTLQGVVTIRAFGWQHASTAKSATLLDNSQRPFYLMYSIQRWLNFVLDLLVAAVATMIVALATQLNDSSAGALGVALLNILRFSSDLVELIQTWTELETSLGAISRIRAFENESPSERLPGENADPPAQWPFRGMIQIENMSSSYMPDSEPILKNICLEIEPGSKVGVCGRTGSGKSTFLLSMLRMVEVQSGDILIDGISVKSMPRNVARRRIMTMPQEALFLPGSVRSNVDPLNEHPDEAIFSALNEVGILDIIIARGGLSANMEAMSLSHGQQQLFCLTRVILSSSKIVLLDEITSSVDAATEAKMMEVVERTFHDRTVVAIAHHLHTIRNFDKIIVLDKGCVVEVGSPEELLRNPVGVFRELWERNH</sequence>
<organism evidence="13 14">
    <name type="scientific">Bionectria ochroleuca</name>
    <name type="common">Gliocladium roseum</name>
    <dbReference type="NCBI Taxonomy" id="29856"/>
    <lineage>
        <taxon>Eukaryota</taxon>
        <taxon>Fungi</taxon>
        <taxon>Dikarya</taxon>
        <taxon>Ascomycota</taxon>
        <taxon>Pezizomycotina</taxon>
        <taxon>Sordariomycetes</taxon>
        <taxon>Hypocreomycetidae</taxon>
        <taxon>Hypocreales</taxon>
        <taxon>Bionectriaceae</taxon>
        <taxon>Clonostachys</taxon>
    </lineage>
</organism>
<accession>A0ABY6UHC0</accession>
<evidence type="ECO:0000259" key="12">
    <source>
        <dbReference type="PROSITE" id="PS50929"/>
    </source>
</evidence>
<keyword evidence="4 10" id="KW-0812">Transmembrane</keyword>
<feature type="transmembrane region" description="Helical" evidence="10">
    <location>
        <begin position="133"/>
        <end position="152"/>
    </location>
</feature>
<feature type="domain" description="ABC transporter" evidence="11">
    <location>
        <begin position="1217"/>
        <end position="1448"/>
    </location>
</feature>
<dbReference type="InterPro" id="IPR056227">
    <property type="entry name" value="TMD0_ABC"/>
</dbReference>
<evidence type="ECO:0000256" key="8">
    <source>
        <dbReference type="ARBA" id="ARBA00023136"/>
    </source>
</evidence>
<evidence type="ECO:0000259" key="11">
    <source>
        <dbReference type="PROSITE" id="PS50893"/>
    </source>
</evidence>
<feature type="domain" description="ABC transmembrane type-1" evidence="12">
    <location>
        <begin position="279"/>
        <end position="557"/>
    </location>
</feature>
<dbReference type="PANTHER" id="PTHR24223">
    <property type="entry name" value="ATP-BINDING CASSETTE SUB-FAMILY C"/>
    <property type="match status" value="1"/>
</dbReference>
<feature type="transmembrane region" description="Helical" evidence="10">
    <location>
        <begin position="888"/>
        <end position="914"/>
    </location>
</feature>
<protein>
    <recommendedName>
        <fullName evidence="15">ABC transporter</fullName>
    </recommendedName>
</protein>
<feature type="transmembrane region" description="Helical" evidence="10">
    <location>
        <begin position="491"/>
        <end position="516"/>
    </location>
</feature>
<keyword evidence="5" id="KW-0547">Nucleotide-binding</keyword>
<dbReference type="InterPro" id="IPR050173">
    <property type="entry name" value="ABC_transporter_C-like"/>
</dbReference>
<feature type="transmembrane region" description="Helical" evidence="10">
    <location>
        <begin position="158"/>
        <end position="176"/>
    </location>
</feature>
<feature type="transmembrane region" description="Helical" evidence="10">
    <location>
        <begin position="271"/>
        <end position="291"/>
    </location>
</feature>
<feature type="transmembrane region" description="Helical" evidence="10">
    <location>
        <begin position="411"/>
        <end position="429"/>
    </location>
</feature>
<feature type="transmembrane region" description="Helical" evidence="10">
    <location>
        <begin position="1123"/>
        <end position="1143"/>
    </location>
</feature>
<feature type="transmembrane region" description="Helical" evidence="10">
    <location>
        <begin position="311"/>
        <end position="333"/>
    </location>
</feature>
<dbReference type="Gene3D" id="1.20.1560.10">
    <property type="entry name" value="ABC transporter type 1, transmembrane domain"/>
    <property type="match status" value="2"/>
</dbReference>
<keyword evidence="14" id="KW-1185">Reference proteome</keyword>
<comment type="subcellular location">
    <subcellularLocation>
        <location evidence="1">Cell membrane</location>
        <topology evidence="1">Multi-pass membrane protein</topology>
    </subcellularLocation>
</comment>
<feature type="transmembrane region" description="Helical" evidence="10">
    <location>
        <begin position="32"/>
        <end position="54"/>
    </location>
</feature>
<keyword evidence="6" id="KW-0067">ATP-binding</keyword>
<gene>
    <name evidence="13" type="ORF">CLO192961_LOCUS252310</name>
</gene>
<dbReference type="EMBL" id="CABFNS010000798">
    <property type="protein sequence ID" value="VUC29257.1"/>
    <property type="molecule type" value="Genomic_DNA"/>
</dbReference>
<dbReference type="Pfam" id="PF24357">
    <property type="entry name" value="TMD0_ABC"/>
    <property type="match status" value="1"/>
</dbReference>
<evidence type="ECO:0000256" key="5">
    <source>
        <dbReference type="ARBA" id="ARBA00022741"/>
    </source>
</evidence>
<dbReference type="InterPro" id="IPR011527">
    <property type="entry name" value="ABC1_TM_dom"/>
</dbReference>